<feature type="region of interest" description="Disordered" evidence="2">
    <location>
        <begin position="140"/>
        <end position="266"/>
    </location>
</feature>
<dbReference type="PANTHER" id="PTHR30487:SF0">
    <property type="entry name" value="PREPILIN LEADER PEPTIDASE_N-METHYLTRANSFERASE-RELATED"/>
    <property type="match status" value="1"/>
</dbReference>
<dbReference type="InterPro" id="IPR000045">
    <property type="entry name" value="Prepilin_IV_endopep_pep"/>
</dbReference>
<proteinExistence type="inferred from homology"/>
<evidence type="ECO:0000256" key="3">
    <source>
        <dbReference type="SAM" id="Phobius"/>
    </source>
</evidence>
<dbReference type="EMBL" id="JAJMLW010000001">
    <property type="protein sequence ID" value="MCI2240867.1"/>
    <property type="molecule type" value="Genomic_DNA"/>
</dbReference>
<feature type="compositionally biased region" description="Pro residues" evidence="2">
    <location>
        <begin position="190"/>
        <end position="221"/>
    </location>
</feature>
<feature type="compositionally biased region" description="Low complexity" evidence="2">
    <location>
        <begin position="167"/>
        <end position="189"/>
    </location>
</feature>
<feature type="transmembrane region" description="Helical" evidence="3">
    <location>
        <begin position="59"/>
        <end position="83"/>
    </location>
</feature>
<organism evidence="5 6">
    <name type="scientific">Adlercreutzia faecimuris</name>
    <dbReference type="NCBI Taxonomy" id="2897341"/>
    <lineage>
        <taxon>Bacteria</taxon>
        <taxon>Bacillati</taxon>
        <taxon>Actinomycetota</taxon>
        <taxon>Coriobacteriia</taxon>
        <taxon>Eggerthellales</taxon>
        <taxon>Eggerthellaceae</taxon>
        <taxon>Adlercreutzia</taxon>
    </lineage>
</organism>
<evidence type="ECO:0000313" key="6">
    <source>
        <dbReference type="Proteomes" id="UP001430755"/>
    </source>
</evidence>
<accession>A0ABS9WDC0</accession>
<keyword evidence="6" id="KW-1185">Reference proteome</keyword>
<dbReference type="RefSeq" id="WP_242162514.1">
    <property type="nucleotide sequence ID" value="NZ_JAJMLW010000001.1"/>
</dbReference>
<evidence type="ECO:0000313" key="5">
    <source>
        <dbReference type="EMBL" id="MCI2240867.1"/>
    </source>
</evidence>
<keyword evidence="3" id="KW-0472">Membrane</keyword>
<feature type="compositionally biased region" description="Basic and acidic residues" evidence="2">
    <location>
        <begin position="234"/>
        <end position="248"/>
    </location>
</feature>
<evidence type="ECO:0000256" key="1">
    <source>
        <dbReference type="ARBA" id="ARBA00005801"/>
    </source>
</evidence>
<evidence type="ECO:0000256" key="2">
    <source>
        <dbReference type="SAM" id="MobiDB-lite"/>
    </source>
</evidence>
<gene>
    <name evidence="5" type="ORF">LPT13_00645</name>
</gene>
<comment type="caution">
    <text evidence="5">The sequence shown here is derived from an EMBL/GenBank/DDBJ whole genome shotgun (WGS) entry which is preliminary data.</text>
</comment>
<name>A0ABS9WDC0_9ACTN</name>
<feature type="transmembrane region" description="Helical" evidence="3">
    <location>
        <begin position="28"/>
        <end position="47"/>
    </location>
</feature>
<keyword evidence="3" id="KW-1133">Transmembrane helix</keyword>
<comment type="similarity">
    <text evidence="1">Belongs to the peptidase A24 family.</text>
</comment>
<sequence length="293" mass="28605">MIVTLLAYGSFMLLLVVAAGDDLRELRIPNGIVAALAAVWIVWRIALAATHPEGALVPALSVADGLLGALVLGGGLLAVTLAFEALAGRRAMGGGDVKLMAAVGLFLGIEGGLVCLLTACLISLLLALLLPRLGWAPRPAPAAPTPAIPAPAAPAPTPAAPAPVAPAPASSASAPSVPASPAPEVLAPAIPTPAAPTPASPAPAPAIPASPIPAAPTPAGPTPTARASASRPDSSFDGRETDVSRETYPHPVSDASHPAGGAPSSERNALGAVPFGPGIAVGAGMALLSMVFL</sequence>
<evidence type="ECO:0000259" key="4">
    <source>
        <dbReference type="Pfam" id="PF01478"/>
    </source>
</evidence>
<feature type="domain" description="Prepilin type IV endopeptidase peptidase" evidence="4">
    <location>
        <begin position="11"/>
        <end position="128"/>
    </location>
</feature>
<feature type="transmembrane region" description="Helical" evidence="3">
    <location>
        <begin position="103"/>
        <end position="130"/>
    </location>
</feature>
<dbReference type="Gene3D" id="1.20.120.1220">
    <property type="match status" value="1"/>
</dbReference>
<dbReference type="Proteomes" id="UP001430755">
    <property type="component" value="Unassembled WGS sequence"/>
</dbReference>
<protein>
    <submittedName>
        <fullName evidence="5">A24 family peptidase</fullName>
    </submittedName>
</protein>
<reference evidence="5" key="1">
    <citation type="submission" date="2021-11" db="EMBL/GenBank/DDBJ databases">
        <title>A Novel Adlercreutzia Species, isolated from a Allomyrina dichotoma larva feces.</title>
        <authorList>
            <person name="Suh M.K."/>
        </authorList>
    </citation>
    <scope>NUCLEOTIDE SEQUENCE</scope>
    <source>
        <strain evidence="5">JBNU-10</strain>
    </source>
</reference>
<feature type="compositionally biased region" description="Pro residues" evidence="2">
    <location>
        <begin position="140"/>
        <end position="166"/>
    </location>
</feature>
<feature type="transmembrane region" description="Helical" evidence="3">
    <location>
        <begin position="269"/>
        <end position="292"/>
    </location>
</feature>
<dbReference type="InterPro" id="IPR050882">
    <property type="entry name" value="Prepilin_peptidase/N-MTase"/>
</dbReference>
<dbReference type="Pfam" id="PF01478">
    <property type="entry name" value="Peptidase_A24"/>
    <property type="match status" value="1"/>
</dbReference>
<dbReference type="PANTHER" id="PTHR30487">
    <property type="entry name" value="TYPE 4 PREPILIN-LIKE PROTEINS LEADER PEPTIDE-PROCESSING ENZYME"/>
    <property type="match status" value="1"/>
</dbReference>
<keyword evidence="3" id="KW-0812">Transmembrane</keyword>